<name>A0A7Y9UND8_9ACTN</name>
<feature type="transmembrane region" description="Helical" evidence="1">
    <location>
        <begin position="162"/>
        <end position="183"/>
    </location>
</feature>
<proteinExistence type="predicted"/>
<protein>
    <submittedName>
        <fullName evidence="2">Uncharacterized protein</fullName>
    </submittedName>
</protein>
<keyword evidence="1" id="KW-1133">Transmembrane helix</keyword>
<dbReference type="EMBL" id="JACCAC010000001">
    <property type="protein sequence ID" value="NYG56336.1"/>
    <property type="molecule type" value="Genomic_DNA"/>
</dbReference>
<comment type="caution">
    <text evidence="2">The sequence shown here is derived from an EMBL/GenBank/DDBJ whole genome shotgun (WGS) entry which is preliminary data.</text>
</comment>
<dbReference type="Proteomes" id="UP000544110">
    <property type="component" value="Unassembled WGS sequence"/>
</dbReference>
<reference evidence="2 3" key="1">
    <citation type="submission" date="2020-07" db="EMBL/GenBank/DDBJ databases">
        <title>Sequencing the genomes of 1000 actinobacteria strains.</title>
        <authorList>
            <person name="Klenk H.-P."/>
        </authorList>
    </citation>
    <scope>NUCLEOTIDE SEQUENCE [LARGE SCALE GENOMIC DNA]</scope>
    <source>
        <strain evidence="2 3">DSM 24552</strain>
    </source>
</reference>
<accession>A0A7Y9UND8</accession>
<evidence type="ECO:0000256" key="1">
    <source>
        <dbReference type="SAM" id="Phobius"/>
    </source>
</evidence>
<gene>
    <name evidence="2" type="ORF">BJ989_002640</name>
</gene>
<keyword evidence="1" id="KW-0472">Membrane</keyword>
<keyword evidence="3" id="KW-1185">Reference proteome</keyword>
<feature type="transmembrane region" description="Helical" evidence="1">
    <location>
        <begin position="67"/>
        <end position="88"/>
    </location>
</feature>
<organism evidence="2 3">
    <name type="scientific">Nocardioides perillae</name>
    <dbReference type="NCBI Taxonomy" id="1119534"/>
    <lineage>
        <taxon>Bacteria</taxon>
        <taxon>Bacillati</taxon>
        <taxon>Actinomycetota</taxon>
        <taxon>Actinomycetes</taxon>
        <taxon>Propionibacteriales</taxon>
        <taxon>Nocardioidaceae</taxon>
        <taxon>Nocardioides</taxon>
    </lineage>
</organism>
<feature type="transmembrane region" description="Helical" evidence="1">
    <location>
        <begin position="35"/>
        <end position="55"/>
    </location>
</feature>
<evidence type="ECO:0000313" key="2">
    <source>
        <dbReference type="EMBL" id="NYG56336.1"/>
    </source>
</evidence>
<sequence length="185" mass="18575">MIAQEWLALAALALATATALPAWWQALLPARTRALLAAGAGGLLLLACAVAALVPGAPLEGRVVPDLAVALATVLAVVGGGPVTAAVFELVDARDDDERTSVRRAGEVLRGGAWIGGLERAAVTGALVGGWPEGVAVVLAVKGLGRYPELRSGDSPGAAERFIIGTFASVLWAVACAGAATLLRP</sequence>
<dbReference type="RefSeq" id="WP_343049363.1">
    <property type="nucleotide sequence ID" value="NZ_JACCAC010000001.1"/>
</dbReference>
<dbReference type="AlphaFoldDB" id="A0A7Y9UND8"/>
<evidence type="ECO:0000313" key="3">
    <source>
        <dbReference type="Proteomes" id="UP000544110"/>
    </source>
</evidence>
<keyword evidence="1" id="KW-0812">Transmembrane</keyword>